<proteinExistence type="predicted"/>
<dbReference type="EMBL" id="CAADFN010000042">
    <property type="protein sequence ID" value="VFK18367.1"/>
    <property type="molecule type" value="Genomic_DNA"/>
</dbReference>
<sequence>MTRHTTQHTTRQGRKQTYLGEMQCVAARREQSPGGPDVGEDIFRLDGFPCVSIMCFDVSLRFDRMIDCRIQIIEG</sequence>
<dbReference type="AlphaFoldDB" id="A0A450WMT4"/>
<reference evidence="1" key="1">
    <citation type="submission" date="2019-02" db="EMBL/GenBank/DDBJ databases">
        <authorList>
            <person name="Gruber-Vodicka R. H."/>
            <person name="Seah K. B. B."/>
        </authorList>
    </citation>
    <scope>NUCLEOTIDE SEQUENCE</scope>
    <source>
        <strain evidence="1">BECK_BY7</strain>
    </source>
</reference>
<organism evidence="1">
    <name type="scientific">Candidatus Kentrum sp. LFY</name>
    <dbReference type="NCBI Taxonomy" id="2126342"/>
    <lineage>
        <taxon>Bacteria</taxon>
        <taxon>Pseudomonadati</taxon>
        <taxon>Pseudomonadota</taxon>
        <taxon>Gammaproteobacteria</taxon>
        <taxon>Candidatus Kentrum</taxon>
    </lineage>
</organism>
<evidence type="ECO:0000313" key="1">
    <source>
        <dbReference type="EMBL" id="VFK18367.1"/>
    </source>
</evidence>
<name>A0A450WMT4_9GAMM</name>
<accession>A0A450WMT4</accession>
<protein>
    <submittedName>
        <fullName evidence="1">Uncharacterized protein</fullName>
    </submittedName>
</protein>
<gene>
    <name evidence="1" type="ORF">BECKLFY1418C_GA0070996_104215</name>
</gene>